<keyword evidence="3" id="KW-1185">Reference proteome</keyword>
<organism evidence="2 3">
    <name type="scientific">Hymenobacter yonginensis</name>
    <dbReference type="NCBI Taxonomy" id="748197"/>
    <lineage>
        <taxon>Bacteria</taxon>
        <taxon>Pseudomonadati</taxon>
        <taxon>Bacteroidota</taxon>
        <taxon>Cytophagia</taxon>
        <taxon>Cytophagales</taxon>
        <taxon>Hymenobacteraceae</taxon>
        <taxon>Hymenobacter</taxon>
    </lineage>
</organism>
<feature type="compositionally biased region" description="Polar residues" evidence="1">
    <location>
        <begin position="169"/>
        <end position="180"/>
    </location>
</feature>
<sequence length="250" mass="26496">MSYDDPEEELLDQHLREAFSEFELPPASRVWQGVEGRIGGLPGTAKSLMPLKLLLPAIALAGVAAGWLLPRPAATLPAAKPAAAQVAPVQTVQPTSLPDVLAPTALASTPAGSSSAVAARPRRQLRAVPSNLAERAAPVDQLTYQSTTLAAAAEAHDIILPVPEADSNAALSTAPRSRTASADPVVAGTEPTTDATKAESPRGFHTEFRQPTHRRAEKGRSIRRRLSAVGQWMRHLVSPRRVRTTGQPSF</sequence>
<feature type="region of interest" description="Disordered" evidence="1">
    <location>
        <begin position="169"/>
        <end position="220"/>
    </location>
</feature>
<reference evidence="2 3" key="1">
    <citation type="journal article" date="2011" name="Int. J. Syst. Evol. Microbiol.">
        <title>Hymenobacter yonginensis sp. nov., isolated from a mesotrophic artificial lake.</title>
        <authorList>
            <person name="Joung Y."/>
            <person name="Cho S.H."/>
            <person name="Kim H."/>
            <person name="Kim S.B."/>
            <person name="Joh K."/>
        </authorList>
    </citation>
    <scope>NUCLEOTIDE SEQUENCE [LARGE SCALE GENOMIC DNA]</scope>
    <source>
        <strain evidence="2 3">KCTC 22745</strain>
    </source>
</reference>
<accession>A0ABY7PLK1</accession>
<dbReference type="Proteomes" id="UP001211872">
    <property type="component" value="Chromosome"/>
</dbReference>
<feature type="compositionally biased region" description="Basic and acidic residues" evidence="1">
    <location>
        <begin position="196"/>
        <end position="210"/>
    </location>
</feature>
<evidence type="ECO:0000313" key="2">
    <source>
        <dbReference type="EMBL" id="WBO83666.1"/>
    </source>
</evidence>
<evidence type="ECO:0000256" key="1">
    <source>
        <dbReference type="SAM" id="MobiDB-lite"/>
    </source>
</evidence>
<proteinExistence type="predicted"/>
<gene>
    <name evidence="2" type="ORF">O9Z63_14950</name>
</gene>
<evidence type="ECO:0008006" key="4">
    <source>
        <dbReference type="Google" id="ProtNLM"/>
    </source>
</evidence>
<dbReference type="RefSeq" id="WP_270126071.1">
    <property type="nucleotide sequence ID" value="NZ_CP115396.1"/>
</dbReference>
<feature type="compositionally biased region" description="Basic residues" evidence="1">
    <location>
        <begin position="211"/>
        <end position="220"/>
    </location>
</feature>
<protein>
    <recommendedName>
        <fullName evidence="4">Anti sigma-E protein RseA N-terminal domain-containing protein</fullName>
    </recommendedName>
</protein>
<name>A0ABY7PLK1_9BACT</name>
<dbReference type="EMBL" id="CP115396">
    <property type="protein sequence ID" value="WBO83666.1"/>
    <property type="molecule type" value="Genomic_DNA"/>
</dbReference>
<evidence type="ECO:0000313" key="3">
    <source>
        <dbReference type="Proteomes" id="UP001211872"/>
    </source>
</evidence>